<dbReference type="HOGENOM" id="CLU_3084352_0_0_5"/>
<dbReference type="KEGG" id="rli:RLO149_c009820"/>
<organism evidence="1 2">
    <name type="scientific">Roseobacter litoralis (strain ATCC 49566 / DSM 6996 / JCM 21268 / NBRC 15278 / OCh 149)</name>
    <dbReference type="NCBI Taxonomy" id="391595"/>
    <lineage>
        <taxon>Bacteria</taxon>
        <taxon>Pseudomonadati</taxon>
        <taxon>Pseudomonadota</taxon>
        <taxon>Alphaproteobacteria</taxon>
        <taxon>Rhodobacterales</taxon>
        <taxon>Roseobacteraceae</taxon>
        <taxon>Roseobacter</taxon>
    </lineage>
</organism>
<dbReference type="Proteomes" id="UP000001353">
    <property type="component" value="Chromosome"/>
</dbReference>
<dbReference type="STRING" id="391595.RLO149_c009820"/>
<dbReference type="AlphaFoldDB" id="F7ZAJ3"/>
<evidence type="ECO:0000313" key="1">
    <source>
        <dbReference type="EMBL" id="AEI92993.1"/>
    </source>
</evidence>
<reference evidence="1 2" key="1">
    <citation type="journal article" date="2011" name="BMC Genomics">
        <title>Comparative genome analysis and genome-guided physiological analysis of Roseobacter litoralis.</title>
        <authorList>
            <person name="Kalhoefer D."/>
            <person name="Thole S."/>
            <person name="Voget S."/>
            <person name="Lehmann R."/>
            <person name="Liesegang H."/>
            <person name="Wollher A."/>
            <person name="Daniel R."/>
            <person name="Simon M."/>
            <person name="Brinkhoff T."/>
        </authorList>
    </citation>
    <scope>NUCLEOTIDE SEQUENCE [LARGE SCALE GENOMIC DNA]</scope>
    <source>
        <strain evidence="2">ATCC 49566 / DSM 6996 / JCM 21268 / NBRC 15278 / OCh 149</strain>
    </source>
</reference>
<evidence type="ECO:0000313" key="2">
    <source>
        <dbReference type="Proteomes" id="UP000001353"/>
    </source>
</evidence>
<name>F7ZAJ3_ROSLO</name>
<accession>F7ZAJ3</accession>
<dbReference type="EMBL" id="CP002623">
    <property type="protein sequence ID" value="AEI92993.1"/>
    <property type="molecule type" value="Genomic_DNA"/>
</dbReference>
<proteinExistence type="predicted"/>
<keyword evidence="2" id="KW-1185">Reference proteome</keyword>
<protein>
    <submittedName>
        <fullName evidence="1">Uncharacterized protein</fullName>
    </submittedName>
</protein>
<gene>
    <name evidence="1" type="ordered locus">RLO149_c009820</name>
</gene>
<sequence length="52" mass="5538">MGDVPRVGQPAQSVALVLSRSAGHNCDIGVSQVQKTAMKNCYSFKMLEGRDG</sequence>